<dbReference type="SUPFAM" id="SSF102741">
    <property type="entry name" value="Obg GTP-binding protein C-terminal domain"/>
    <property type="match status" value="1"/>
</dbReference>
<comment type="subcellular location">
    <subcellularLocation>
        <location evidence="9">Cytoplasm</location>
    </subcellularLocation>
</comment>
<dbReference type="GO" id="GO:0003924">
    <property type="term" value="F:GTPase activity"/>
    <property type="evidence" value="ECO:0007669"/>
    <property type="project" value="UniProtKB-UniRule"/>
</dbReference>
<dbReference type="HAMAP" id="MF_01454">
    <property type="entry name" value="GTPase_Obg"/>
    <property type="match status" value="1"/>
</dbReference>
<feature type="binding site" evidence="9">
    <location>
        <begin position="279"/>
        <end position="282"/>
    </location>
    <ligand>
        <name>GTP</name>
        <dbReference type="ChEBI" id="CHEBI:37565"/>
    </ligand>
</feature>
<dbReference type="InterPro" id="IPR027417">
    <property type="entry name" value="P-loop_NTPase"/>
</dbReference>
<dbReference type="GO" id="GO:0042254">
    <property type="term" value="P:ribosome biogenesis"/>
    <property type="evidence" value="ECO:0007669"/>
    <property type="project" value="UniProtKB-UniRule"/>
</dbReference>
<dbReference type="Pfam" id="PF09269">
    <property type="entry name" value="DUF1967"/>
    <property type="match status" value="1"/>
</dbReference>
<keyword evidence="8 9" id="KW-0342">GTP-binding</keyword>
<dbReference type="NCBIfam" id="NF008954">
    <property type="entry name" value="PRK12296.1"/>
    <property type="match status" value="1"/>
</dbReference>
<dbReference type="Pfam" id="PF01926">
    <property type="entry name" value="MMR_HSR1"/>
    <property type="match status" value="1"/>
</dbReference>
<dbReference type="PANTHER" id="PTHR11702:SF31">
    <property type="entry name" value="MITOCHONDRIAL RIBOSOME-ASSOCIATED GTPASE 2"/>
    <property type="match status" value="1"/>
</dbReference>
<dbReference type="GO" id="GO:0005737">
    <property type="term" value="C:cytoplasm"/>
    <property type="evidence" value="ECO:0007669"/>
    <property type="project" value="UniProtKB-SubCell"/>
</dbReference>
<dbReference type="PROSITE" id="PS51883">
    <property type="entry name" value="OBG"/>
    <property type="match status" value="1"/>
</dbReference>
<dbReference type="NCBIfam" id="TIGR02729">
    <property type="entry name" value="Obg_CgtA"/>
    <property type="match status" value="1"/>
</dbReference>
<keyword evidence="3 9" id="KW-0963">Cytoplasm</keyword>
<dbReference type="Gene3D" id="3.40.50.300">
    <property type="entry name" value="P-loop containing nucleotide triphosphate hydrolases"/>
    <property type="match status" value="1"/>
</dbReference>
<dbReference type="InterPro" id="IPR015349">
    <property type="entry name" value="OCT_dom"/>
</dbReference>
<dbReference type="FunFam" id="2.70.210.12:FF:000001">
    <property type="entry name" value="GTPase Obg"/>
    <property type="match status" value="1"/>
</dbReference>
<evidence type="ECO:0000256" key="9">
    <source>
        <dbReference type="HAMAP-Rule" id="MF_01454"/>
    </source>
</evidence>
<comment type="similarity">
    <text evidence="2 9">Belongs to the TRAFAC class OBG-HflX-like GTPase superfamily. OBG GTPase family.</text>
</comment>
<feature type="domain" description="OCT" evidence="12">
    <location>
        <begin position="344"/>
        <end position="421"/>
    </location>
</feature>
<dbReference type="NCBIfam" id="NF008955">
    <property type="entry name" value="PRK12297.1"/>
    <property type="match status" value="1"/>
</dbReference>
<accession>A0A7C4KKP3</accession>
<evidence type="ECO:0000256" key="4">
    <source>
        <dbReference type="ARBA" id="ARBA00022723"/>
    </source>
</evidence>
<dbReference type="InterPro" id="IPR006169">
    <property type="entry name" value="GTP1_OBG_dom"/>
</dbReference>
<feature type="binding site" evidence="9">
    <location>
        <begin position="190"/>
        <end position="194"/>
    </location>
    <ligand>
        <name>GTP</name>
        <dbReference type="ChEBI" id="CHEBI:37565"/>
    </ligand>
</feature>
<sequence>MFVDETRIFVRAGRGGDGMVHFHREKFVPHGGPDGGDGGRGGDVILEARRTLNTLAAFRYRARYEAESGGRGGPNNMTGKSARPLIIPVPMGTMVFDEQTGELLGDLTQDGQQLVVARGGRGGRGNQHFATPSNQAPKMAERGEPGEERSLRLELKLIADVGIVGMPNAGKSSLLAAVTNADPKIADYPFTTLEPHLGVAELDMNTTIVLADIPGLIEGAHRGVGLGDTFLRHIQRTRVLIHLLDGTSEDPLADLSQINTELALYDEKLAEKPQIVAVNKMDLPEVAERWPKIKKMLEERGYQAMPISALTRTGTKELLWKVAELLQTAPEPSLPRSAELPVYRMGEDPRSFTIERIPEGWRVHSPALERAAEMTYWEYDAPVRRFQKLIEALGVDKALREAGVQEGDSVFIGDYELEWQD</sequence>
<dbReference type="PRINTS" id="PR00326">
    <property type="entry name" value="GTP1OBG"/>
</dbReference>
<dbReference type="EMBL" id="DSYK01000667">
    <property type="protein sequence ID" value="HGS22857.1"/>
    <property type="molecule type" value="Genomic_DNA"/>
</dbReference>
<gene>
    <name evidence="14" type="primary">obgE</name>
    <name evidence="9" type="synonym">obg</name>
    <name evidence="14" type="ORF">ENT37_13460</name>
</gene>
<reference evidence="14" key="1">
    <citation type="journal article" date="2020" name="mSystems">
        <title>Genome- and Community-Level Interaction Insights into Carbon Utilization and Element Cycling Functions of Hydrothermarchaeota in Hydrothermal Sediment.</title>
        <authorList>
            <person name="Zhou Z."/>
            <person name="Liu Y."/>
            <person name="Xu W."/>
            <person name="Pan J."/>
            <person name="Luo Z.H."/>
            <person name="Li M."/>
        </authorList>
    </citation>
    <scope>NUCLEOTIDE SEQUENCE [LARGE SCALE GENOMIC DNA]</scope>
    <source>
        <strain evidence="14">SpSt-573</strain>
    </source>
</reference>
<keyword evidence="5 9" id="KW-0547">Nucleotide-binding</keyword>
<evidence type="ECO:0000259" key="11">
    <source>
        <dbReference type="PROSITE" id="PS51710"/>
    </source>
</evidence>
<comment type="subunit">
    <text evidence="9">Monomer.</text>
</comment>
<dbReference type="InterPro" id="IPR014100">
    <property type="entry name" value="GTP-bd_Obg/CgtA"/>
</dbReference>
<dbReference type="GO" id="GO:0005525">
    <property type="term" value="F:GTP binding"/>
    <property type="evidence" value="ECO:0007669"/>
    <property type="project" value="UniProtKB-UniRule"/>
</dbReference>
<dbReference type="InterPro" id="IPR031167">
    <property type="entry name" value="G_OBG"/>
</dbReference>
<feature type="domain" description="OBG-type G" evidence="11">
    <location>
        <begin position="159"/>
        <end position="327"/>
    </location>
</feature>
<dbReference type="PROSITE" id="PS51881">
    <property type="entry name" value="OCT"/>
    <property type="match status" value="1"/>
</dbReference>
<feature type="binding site" evidence="9">
    <location>
        <begin position="212"/>
        <end position="215"/>
    </location>
    <ligand>
        <name>GTP</name>
        <dbReference type="ChEBI" id="CHEBI:37565"/>
    </ligand>
</feature>
<dbReference type="GO" id="GO:0000287">
    <property type="term" value="F:magnesium ion binding"/>
    <property type="evidence" value="ECO:0007669"/>
    <property type="project" value="InterPro"/>
</dbReference>
<dbReference type="InterPro" id="IPR036726">
    <property type="entry name" value="GTP1_OBG_dom_sf"/>
</dbReference>
<organism evidence="14">
    <name type="scientific">Anaerolinea thermolimosa</name>
    <dbReference type="NCBI Taxonomy" id="229919"/>
    <lineage>
        <taxon>Bacteria</taxon>
        <taxon>Bacillati</taxon>
        <taxon>Chloroflexota</taxon>
        <taxon>Anaerolineae</taxon>
        <taxon>Anaerolineales</taxon>
        <taxon>Anaerolineaceae</taxon>
        <taxon>Anaerolinea</taxon>
    </lineage>
</organism>
<dbReference type="PROSITE" id="PS51710">
    <property type="entry name" value="G_OBG"/>
    <property type="match status" value="1"/>
</dbReference>
<dbReference type="NCBIfam" id="NF008956">
    <property type="entry name" value="PRK12299.1"/>
    <property type="match status" value="1"/>
</dbReference>
<dbReference type="PANTHER" id="PTHR11702">
    <property type="entry name" value="DEVELOPMENTALLY REGULATED GTP-BINDING PROTEIN-RELATED"/>
    <property type="match status" value="1"/>
</dbReference>
<keyword evidence="7 9" id="KW-0460">Magnesium</keyword>
<dbReference type="InterPro" id="IPR006073">
    <property type="entry name" value="GTP-bd"/>
</dbReference>
<dbReference type="SUPFAM" id="SSF82051">
    <property type="entry name" value="Obg GTP-binding protein N-terminal domain"/>
    <property type="match status" value="1"/>
</dbReference>
<protein>
    <recommendedName>
        <fullName evidence="9">GTPase Obg</fullName>
        <ecNumber evidence="9">3.6.5.-</ecNumber>
    </recommendedName>
    <alternativeName>
        <fullName evidence="9">GTP-binding protein Obg</fullName>
    </alternativeName>
</protein>
<evidence type="ECO:0000259" key="13">
    <source>
        <dbReference type="PROSITE" id="PS51883"/>
    </source>
</evidence>
<dbReference type="Pfam" id="PF01018">
    <property type="entry name" value="GTP1_OBG"/>
    <property type="match status" value="1"/>
</dbReference>
<keyword evidence="6 9" id="KW-0378">Hydrolase</keyword>
<evidence type="ECO:0000256" key="7">
    <source>
        <dbReference type="ARBA" id="ARBA00022842"/>
    </source>
</evidence>
<feature type="region of interest" description="Disordered" evidence="10">
    <location>
        <begin position="120"/>
        <end position="142"/>
    </location>
</feature>
<evidence type="ECO:0000256" key="1">
    <source>
        <dbReference type="ARBA" id="ARBA00001946"/>
    </source>
</evidence>
<dbReference type="InterPro" id="IPR045086">
    <property type="entry name" value="OBG_GTPase"/>
</dbReference>
<feature type="binding site" evidence="9">
    <location>
        <position position="192"/>
    </location>
    <ligand>
        <name>Mg(2+)</name>
        <dbReference type="ChEBI" id="CHEBI:18420"/>
    </ligand>
</feature>
<evidence type="ECO:0000256" key="5">
    <source>
        <dbReference type="ARBA" id="ARBA00022741"/>
    </source>
</evidence>
<feature type="domain" description="Obg" evidence="13">
    <location>
        <begin position="1"/>
        <end position="158"/>
    </location>
</feature>
<dbReference type="Gene3D" id="3.30.300.350">
    <property type="entry name" value="GTP-binding protein OBG, C-terminal domain"/>
    <property type="match status" value="1"/>
</dbReference>
<comment type="caution">
    <text evidence="14">The sequence shown here is derived from an EMBL/GenBank/DDBJ whole genome shotgun (WGS) entry which is preliminary data.</text>
</comment>
<feature type="binding site" evidence="9">
    <location>
        <begin position="308"/>
        <end position="310"/>
    </location>
    <ligand>
        <name>GTP</name>
        <dbReference type="ChEBI" id="CHEBI:37565"/>
    </ligand>
</feature>
<evidence type="ECO:0000313" key="14">
    <source>
        <dbReference type="EMBL" id="HGS22857.1"/>
    </source>
</evidence>
<comment type="cofactor">
    <cofactor evidence="1 9">
        <name>Mg(2+)</name>
        <dbReference type="ChEBI" id="CHEBI:18420"/>
    </cofactor>
</comment>
<comment type="function">
    <text evidence="9">An essential GTPase which binds GTP, GDP and possibly (p)ppGpp with moderate affinity, with high nucleotide exchange rates and a fairly low GTP hydrolysis rate. Plays a role in control of the cell cycle, stress response, ribosome biogenesis and in those bacteria that undergo differentiation, in morphogenesis control.</text>
</comment>
<keyword evidence="4 9" id="KW-0479">Metal-binding</keyword>
<dbReference type="NCBIfam" id="TIGR03595">
    <property type="entry name" value="Obg_CgtA_exten"/>
    <property type="match status" value="1"/>
</dbReference>
<name>A0A7C4KKP3_9CHLR</name>
<feature type="binding site" evidence="9">
    <location>
        <begin position="165"/>
        <end position="172"/>
    </location>
    <ligand>
        <name>GTP</name>
        <dbReference type="ChEBI" id="CHEBI:37565"/>
    </ligand>
</feature>
<evidence type="ECO:0000256" key="2">
    <source>
        <dbReference type="ARBA" id="ARBA00007699"/>
    </source>
</evidence>
<evidence type="ECO:0000256" key="6">
    <source>
        <dbReference type="ARBA" id="ARBA00022801"/>
    </source>
</evidence>
<dbReference type="InterPro" id="IPR036346">
    <property type="entry name" value="GTP-bd_prot_GTP1/OBG_C_sf"/>
</dbReference>
<dbReference type="Gene3D" id="2.70.210.12">
    <property type="entry name" value="GTP1/OBG domain"/>
    <property type="match status" value="1"/>
</dbReference>
<evidence type="ECO:0000256" key="8">
    <source>
        <dbReference type="ARBA" id="ARBA00023134"/>
    </source>
</evidence>
<evidence type="ECO:0000259" key="12">
    <source>
        <dbReference type="PROSITE" id="PS51881"/>
    </source>
</evidence>
<feature type="binding site" evidence="9">
    <location>
        <position position="172"/>
    </location>
    <ligand>
        <name>Mg(2+)</name>
        <dbReference type="ChEBI" id="CHEBI:18420"/>
    </ligand>
</feature>
<evidence type="ECO:0000256" key="3">
    <source>
        <dbReference type="ARBA" id="ARBA00022490"/>
    </source>
</evidence>
<dbReference type="AlphaFoldDB" id="A0A7C4KKP3"/>
<dbReference type="EC" id="3.6.5.-" evidence="9"/>
<dbReference type="PROSITE" id="PS00905">
    <property type="entry name" value="GTP1_OBG"/>
    <property type="match status" value="1"/>
</dbReference>
<dbReference type="CDD" id="cd01898">
    <property type="entry name" value="Obg"/>
    <property type="match status" value="1"/>
</dbReference>
<dbReference type="SUPFAM" id="SSF52540">
    <property type="entry name" value="P-loop containing nucleoside triphosphate hydrolases"/>
    <property type="match status" value="1"/>
</dbReference>
<proteinExistence type="inferred from homology"/>
<dbReference type="InterPro" id="IPR006074">
    <property type="entry name" value="GTP1-OBG_CS"/>
</dbReference>
<evidence type="ECO:0000256" key="10">
    <source>
        <dbReference type="SAM" id="MobiDB-lite"/>
    </source>
</evidence>